<evidence type="ECO:0000313" key="2">
    <source>
        <dbReference type="EMBL" id="CAI2385853.1"/>
    </source>
</evidence>
<comment type="caution">
    <text evidence="2">The sequence shown here is derived from an EMBL/GenBank/DDBJ whole genome shotgun (WGS) entry which is preliminary data.</text>
</comment>
<evidence type="ECO:0000256" key="1">
    <source>
        <dbReference type="SAM" id="MobiDB-lite"/>
    </source>
</evidence>
<feature type="compositionally biased region" description="Acidic residues" evidence="1">
    <location>
        <begin position="701"/>
        <end position="711"/>
    </location>
</feature>
<name>A0AAD2DAR5_EUPCR</name>
<feature type="region of interest" description="Disordered" evidence="1">
    <location>
        <begin position="158"/>
        <end position="226"/>
    </location>
</feature>
<accession>A0AAD2DAR5</accession>
<gene>
    <name evidence="2" type="ORF">ECRASSUSDP1_LOCUS27443</name>
</gene>
<feature type="region of interest" description="Disordered" evidence="1">
    <location>
        <begin position="1"/>
        <end position="65"/>
    </location>
</feature>
<reference evidence="2" key="1">
    <citation type="submission" date="2023-07" db="EMBL/GenBank/DDBJ databases">
        <authorList>
            <consortium name="AG Swart"/>
            <person name="Singh M."/>
            <person name="Singh A."/>
            <person name="Seah K."/>
            <person name="Emmerich C."/>
        </authorList>
    </citation>
    <scope>NUCLEOTIDE SEQUENCE</scope>
    <source>
        <strain evidence="2">DP1</strain>
    </source>
</reference>
<feature type="compositionally biased region" description="Polar residues" evidence="1">
    <location>
        <begin position="201"/>
        <end position="226"/>
    </location>
</feature>
<feature type="compositionally biased region" description="Polar residues" evidence="1">
    <location>
        <begin position="169"/>
        <end position="178"/>
    </location>
</feature>
<proteinExistence type="predicted"/>
<dbReference type="Proteomes" id="UP001295684">
    <property type="component" value="Unassembled WGS sequence"/>
</dbReference>
<protein>
    <submittedName>
        <fullName evidence="2">Uncharacterized protein</fullName>
    </submittedName>
</protein>
<dbReference type="AlphaFoldDB" id="A0AAD2DAR5"/>
<feature type="region of interest" description="Disordered" evidence="1">
    <location>
        <begin position="679"/>
        <end position="711"/>
    </location>
</feature>
<feature type="compositionally biased region" description="Basic residues" evidence="1">
    <location>
        <begin position="81"/>
        <end position="99"/>
    </location>
</feature>
<organism evidence="2 3">
    <name type="scientific">Euplotes crassus</name>
    <dbReference type="NCBI Taxonomy" id="5936"/>
    <lineage>
        <taxon>Eukaryota</taxon>
        <taxon>Sar</taxon>
        <taxon>Alveolata</taxon>
        <taxon>Ciliophora</taxon>
        <taxon>Intramacronucleata</taxon>
        <taxon>Spirotrichea</taxon>
        <taxon>Hypotrichia</taxon>
        <taxon>Euplotida</taxon>
        <taxon>Euplotidae</taxon>
        <taxon>Moneuplotes</taxon>
    </lineage>
</organism>
<feature type="region of interest" description="Disordered" evidence="1">
    <location>
        <begin position="77"/>
        <end position="138"/>
    </location>
</feature>
<sequence>MEKMKTKSMSSGSKAEKKPPKGAMGRRKRLLAQPASQPEEEKKDNKMNPQLQKKSESAPACCIKKDDIDTKEIEKIFKITRSGKKRGRKPKKRGRKPKNTAKDVQNGKGKLKKISKDEEEKKIQQPNEIPQVRVGEDKEFKEPQIAANMVKKQVVESKLEPTSEIDATPPTSKSSLNKQVDLLCTPSTAPKAVSEEAKIQKVSSNSESVAEEPNSQIEPSHTSQAGTSKYLETMLRIDIEYPTNKVVDLKAEFDDFLDENNLIDIYDNSKKETNPLKFGKLNKKGIGSVEEEQELAEEGDDNIKFDKNINAHDMMPGKNSQYSSVLKNLISRMEQDGTLGRQREYGRSTNKGKKLNEDKDQEYYYNLDDEFIDDCEIINNESMHKDFSQQELLEEDLEKFYLNFEFLQTNKLQKYTEKIHQKKLQRMEDEQISDPKINEKMQQLENSIKENKDGTLNTLLQEIALKLMSDDDNEPNEYQNFREEILLKLQRMFKEKDRDKIEYVLNLFVKKQDAKETMNSLSDMLFRYIEKNTRIHKALRDKQPKEESKEEPEASEFARVCLDSQAKEIIESIRSSIQKYLKYTNMYKVYKIHTGIKRLKTDEEFEDFTGDLRKDAKCYMKKHEETTLRGIFLKEKITSNTVQRKIREIMLLFEESDYKYVQQVFEDILKYQIEPITKEQPEEAKSQPAPAQEEAVKKEDQTEEVEEKIVT</sequence>
<evidence type="ECO:0000313" key="3">
    <source>
        <dbReference type="Proteomes" id="UP001295684"/>
    </source>
</evidence>
<keyword evidence="3" id="KW-1185">Reference proteome</keyword>
<dbReference type="EMBL" id="CAMPGE010028316">
    <property type="protein sequence ID" value="CAI2385853.1"/>
    <property type="molecule type" value="Genomic_DNA"/>
</dbReference>
<feature type="compositionally biased region" description="Basic and acidic residues" evidence="1">
    <location>
        <begin position="114"/>
        <end position="123"/>
    </location>
</feature>